<name>A0A2P2DWU2_9LEPT</name>
<organism evidence="1 2">
    <name type="scientific">Leptospira ryugenii</name>
    <dbReference type="NCBI Taxonomy" id="1917863"/>
    <lineage>
        <taxon>Bacteria</taxon>
        <taxon>Pseudomonadati</taxon>
        <taxon>Spirochaetota</taxon>
        <taxon>Spirochaetia</taxon>
        <taxon>Leptospirales</taxon>
        <taxon>Leptospiraceae</taxon>
        <taxon>Leptospira</taxon>
    </lineage>
</organism>
<comment type="caution">
    <text evidence="1">The sequence shown here is derived from an EMBL/GenBank/DDBJ whole genome shotgun (WGS) entry which is preliminary data.</text>
</comment>
<gene>
    <name evidence="1" type="ORF">LPTSP4_05960</name>
</gene>
<reference evidence="1 2" key="1">
    <citation type="submission" date="2018-02" db="EMBL/GenBank/DDBJ databases">
        <title>Novel Leptospira species isolated from soil and water in Japan.</title>
        <authorList>
            <person name="Nakao R."/>
            <person name="Masuzawa T."/>
        </authorList>
    </citation>
    <scope>NUCLEOTIDE SEQUENCE [LARGE SCALE GENOMIC DNA]</scope>
    <source>
        <strain evidence="1 2">YH101</strain>
    </source>
</reference>
<sequence length="51" mass="6229">MRRVDSFHLKSIWVIDKDRDIRMQTQRGFRKKAETEIKTFPYPWASISFLV</sequence>
<dbReference type="EMBL" id="BFBB01000002">
    <property type="protein sequence ID" value="GBF49086.1"/>
    <property type="molecule type" value="Genomic_DNA"/>
</dbReference>
<proteinExistence type="predicted"/>
<accession>A0A2P2DWU2</accession>
<evidence type="ECO:0000313" key="2">
    <source>
        <dbReference type="Proteomes" id="UP000245133"/>
    </source>
</evidence>
<protein>
    <submittedName>
        <fullName evidence="1">Uncharacterized protein</fullName>
    </submittedName>
</protein>
<keyword evidence="2" id="KW-1185">Reference proteome</keyword>
<dbReference type="AlphaFoldDB" id="A0A2P2DWU2"/>
<evidence type="ECO:0000313" key="1">
    <source>
        <dbReference type="EMBL" id="GBF49086.1"/>
    </source>
</evidence>
<dbReference type="Proteomes" id="UP000245133">
    <property type="component" value="Unassembled WGS sequence"/>
</dbReference>